<feature type="transmembrane region" description="Helical" evidence="1">
    <location>
        <begin position="129"/>
        <end position="148"/>
    </location>
</feature>
<feature type="transmembrane region" description="Helical" evidence="1">
    <location>
        <begin position="97"/>
        <end position="117"/>
    </location>
</feature>
<keyword evidence="1" id="KW-1133">Transmembrane helix</keyword>
<keyword evidence="1" id="KW-0472">Membrane</keyword>
<dbReference type="AlphaFoldDB" id="A0A5B7CBU2"/>
<evidence type="ECO:0000256" key="1">
    <source>
        <dbReference type="SAM" id="Phobius"/>
    </source>
</evidence>
<name>A0A5B7CBU2_DAVIN</name>
<keyword evidence="1" id="KW-0812">Transmembrane</keyword>
<accession>A0A5B7CBU2</accession>
<evidence type="ECO:0008006" key="3">
    <source>
        <dbReference type="Google" id="ProtNLM"/>
    </source>
</evidence>
<feature type="transmembrane region" description="Helical" evidence="1">
    <location>
        <begin position="45"/>
        <end position="64"/>
    </location>
</feature>
<sequence length="218" mass="24584">MAHELLEALAYDDSTDFEQKHGKCYSSEGAVRGRIVNHGCANNKCTPPFLVMFIFLAGTAYASLLELNKIYPLEQQDEIGILNVKDVITVPNPLPDAFYFIVSNAVIFIGSVVVILLSTWPLVSEWSFCYRAVGLFVVGAMFISYALIVKKIVPKFSVTIGFRNISSFWLVWLYDLLLIFSIVIIQQIVSIFFKLSNVTEDNWKPSNNKGKHVSLYLQ</sequence>
<gene>
    <name evidence="2" type="ORF">Din_047262</name>
</gene>
<reference evidence="2" key="1">
    <citation type="submission" date="2019-08" db="EMBL/GenBank/DDBJ databases">
        <title>Reference gene set and small RNA set construction with multiple tissues from Davidia involucrata Baill.</title>
        <authorList>
            <person name="Yang H."/>
            <person name="Zhou C."/>
            <person name="Li G."/>
            <person name="Wang J."/>
            <person name="Gao P."/>
            <person name="Wang M."/>
            <person name="Wang R."/>
            <person name="Zhao Y."/>
        </authorList>
    </citation>
    <scope>NUCLEOTIDE SEQUENCE</scope>
    <source>
        <tissue evidence="2">Mixed with DoveR01_LX</tissue>
    </source>
</reference>
<protein>
    <recommendedName>
        <fullName evidence="3">PGG domain-containing protein</fullName>
    </recommendedName>
</protein>
<proteinExistence type="predicted"/>
<dbReference type="EMBL" id="GHES01047262">
    <property type="protein sequence ID" value="MPA77821.1"/>
    <property type="molecule type" value="Transcribed_RNA"/>
</dbReference>
<evidence type="ECO:0000313" key="2">
    <source>
        <dbReference type="EMBL" id="MPA77821.1"/>
    </source>
</evidence>
<organism evidence="2">
    <name type="scientific">Davidia involucrata</name>
    <name type="common">Dove tree</name>
    <dbReference type="NCBI Taxonomy" id="16924"/>
    <lineage>
        <taxon>Eukaryota</taxon>
        <taxon>Viridiplantae</taxon>
        <taxon>Streptophyta</taxon>
        <taxon>Embryophyta</taxon>
        <taxon>Tracheophyta</taxon>
        <taxon>Spermatophyta</taxon>
        <taxon>Magnoliopsida</taxon>
        <taxon>eudicotyledons</taxon>
        <taxon>Gunneridae</taxon>
        <taxon>Pentapetalae</taxon>
        <taxon>asterids</taxon>
        <taxon>Cornales</taxon>
        <taxon>Nyssaceae</taxon>
        <taxon>Davidia</taxon>
    </lineage>
</organism>
<feature type="transmembrane region" description="Helical" evidence="1">
    <location>
        <begin position="168"/>
        <end position="193"/>
    </location>
</feature>